<evidence type="ECO:0000313" key="1">
    <source>
        <dbReference type="EMBL" id="KKL22473.1"/>
    </source>
</evidence>
<accession>A0A0F9EEQ0</accession>
<reference evidence="1" key="1">
    <citation type="journal article" date="2015" name="Nature">
        <title>Complex archaea that bridge the gap between prokaryotes and eukaryotes.</title>
        <authorList>
            <person name="Spang A."/>
            <person name="Saw J.H."/>
            <person name="Jorgensen S.L."/>
            <person name="Zaremba-Niedzwiedzka K."/>
            <person name="Martijn J."/>
            <person name="Lind A.E."/>
            <person name="van Eijk R."/>
            <person name="Schleper C."/>
            <person name="Guy L."/>
            <person name="Ettema T.J."/>
        </authorList>
    </citation>
    <scope>NUCLEOTIDE SEQUENCE</scope>
</reference>
<protein>
    <submittedName>
        <fullName evidence="1">Uncharacterized protein</fullName>
    </submittedName>
</protein>
<proteinExistence type="predicted"/>
<organism evidence="1">
    <name type="scientific">marine sediment metagenome</name>
    <dbReference type="NCBI Taxonomy" id="412755"/>
    <lineage>
        <taxon>unclassified sequences</taxon>
        <taxon>metagenomes</taxon>
        <taxon>ecological metagenomes</taxon>
    </lineage>
</organism>
<dbReference type="AlphaFoldDB" id="A0A0F9EEQ0"/>
<name>A0A0F9EEQ0_9ZZZZ</name>
<sequence>MTDTMVKVAMFLGDNGEAELSRELFAENEQNIAKARAVTLVACIDSIKLESTLDPDANAVYEQGYQAACSNILHAISKLQPAETG</sequence>
<gene>
    <name evidence="1" type="ORF">LCGC14_2435040</name>
</gene>
<comment type="caution">
    <text evidence="1">The sequence shown here is derived from an EMBL/GenBank/DDBJ whole genome shotgun (WGS) entry which is preliminary data.</text>
</comment>
<dbReference type="EMBL" id="LAZR01037334">
    <property type="protein sequence ID" value="KKL22473.1"/>
    <property type="molecule type" value="Genomic_DNA"/>
</dbReference>